<evidence type="ECO:0000313" key="5">
    <source>
        <dbReference type="Proteomes" id="UP000001572"/>
    </source>
</evidence>
<comment type="similarity">
    <text evidence="2">Belongs to the 2H phosphoesterase superfamily. ThpR family.</text>
</comment>
<feature type="domain" description="Phosphoesterase HXTX" evidence="3">
    <location>
        <begin position="7"/>
        <end position="87"/>
    </location>
</feature>
<feature type="active site" description="Proton donor" evidence="2">
    <location>
        <position position="40"/>
    </location>
</feature>
<keyword evidence="1 2" id="KW-0378">Hydrolase</keyword>
<dbReference type="AlphaFoldDB" id="A6TLD2"/>
<feature type="short sequence motif" description="HXTX 2" evidence="2">
    <location>
        <begin position="126"/>
        <end position="129"/>
    </location>
</feature>
<dbReference type="EMBL" id="CP000724">
    <property type="protein sequence ID" value="ABR47000.1"/>
    <property type="molecule type" value="Genomic_DNA"/>
</dbReference>
<proteinExistence type="inferred from homology"/>
<dbReference type="NCBIfam" id="TIGR02258">
    <property type="entry name" value="2_5_ligase"/>
    <property type="match status" value="1"/>
</dbReference>
<dbReference type="Proteomes" id="UP000001572">
    <property type="component" value="Chromosome"/>
</dbReference>
<accession>A6TLD2</accession>
<dbReference type="SUPFAM" id="SSF55144">
    <property type="entry name" value="LigT-like"/>
    <property type="match status" value="1"/>
</dbReference>
<keyword evidence="5" id="KW-1185">Reference proteome</keyword>
<evidence type="ECO:0000313" key="4">
    <source>
        <dbReference type="EMBL" id="ABR47000.1"/>
    </source>
</evidence>
<dbReference type="RefSeq" id="WP_012062043.1">
    <property type="nucleotide sequence ID" value="NC_009633.1"/>
</dbReference>
<dbReference type="PANTHER" id="PTHR35561:SF1">
    <property type="entry name" value="RNA 2',3'-CYCLIC PHOSPHODIESTERASE"/>
    <property type="match status" value="1"/>
</dbReference>
<feature type="short sequence motif" description="HXTX 1" evidence="2">
    <location>
        <begin position="40"/>
        <end position="43"/>
    </location>
</feature>
<dbReference type="Gene3D" id="3.90.1140.10">
    <property type="entry name" value="Cyclic phosphodiesterase"/>
    <property type="match status" value="1"/>
</dbReference>
<name>A6TLD2_ALKMQ</name>
<reference evidence="5" key="1">
    <citation type="journal article" date="2016" name="Genome Announc.">
        <title>Complete genome sequence of Alkaliphilus metalliredigens strain QYMF, an alkaliphilic and metal-reducing bacterium isolated from borax-contaminated leachate ponds.</title>
        <authorList>
            <person name="Hwang C."/>
            <person name="Copeland A."/>
            <person name="Lucas S."/>
            <person name="Lapidus A."/>
            <person name="Barry K."/>
            <person name="Detter J.C."/>
            <person name="Glavina Del Rio T."/>
            <person name="Hammon N."/>
            <person name="Israni S."/>
            <person name="Dalin E."/>
            <person name="Tice H."/>
            <person name="Pitluck S."/>
            <person name="Chertkov O."/>
            <person name="Brettin T."/>
            <person name="Bruce D."/>
            <person name="Han C."/>
            <person name="Schmutz J."/>
            <person name="Larimer F."/>
            <person name="Land M.L."/>
            <person name="Hauser L."/>
            <person name="Kyrpides N."/>
            <person name="Mikhailova N."/>
            <person name="Ye Q."/>
            <person name="Zhou J."/>
            <person name="Richardson P."/>
            <person name="Fields M.W."/>
        </authorList>
    </citation>
    <scope>NUCLEOTIDE SEQUENCE [LARGE SCALE GENOMIC DNA]</scope>
    <source>
        <strain evidence="5">QYMF</strain>
    </source>
</reference>
<dbReference type="InterPro" id="IPR009097">
    <property type="entry name" value="Cyclic_Pdiesterase"/>
</dbReference>
<dbReference type="EC" id="3.1.4.58" evidence="2"/>
<organism evidence="4 5">
    <name type="scientific">Alkaliphilus metalliredigens (strain QYMF)</name>
    <dbReference type="NCBI Taxonomy" id="293826"/>
    <lineage>
        <taxon>Bacteria</taxon>
        <taxon>Bacillati</taxon>
        <taxon>Bacillota</taxon>
        <taxon>Clostridia</taxon>
        <taxon>Peptostreptococcales</taxon>
        <taxon>Natronincolaceae</taxon>
        <taxon>Alkaliphilus</taxon>
    </lineage>
</organism>
<evidence type="ECO:0000259" key="3">
    <source>
        <dbReference type="Pfam" id="PF02834"/>
    </source>
</evidence>
<dbReference type="HAMAP" id="MF_01940">
    <property type="entry name" value="RNA_CPDase"/>
    <property type="match status" value="1"/>
</dbReference>
<evidence type="ECO:0000256" key="1">
    <source>
        <dbReference type="ARBA" id="ARBA00022801"/>
    </source>
</evidence>
<dbReference type="KEGG" id="amt:Amet_0775"/>
<dbReference type="PANTHER" id="PTHR35561">
    <property type="entry name" value="RNA 2',3'-CYCLIC PHOSPHODIESTERASE"/>
    <property type="match status" value="1"/>
</dbReference>
<dbReference type="GO" id="GO:0004113">
    <property type="term" value="F:2',3'-cyclic-nucleotide 3'-phosphodiesterase activity"/>
    <property type="evidence" value="ECO:0007669"/>
    <property type="project" value="InterPro"/>
</dbReference>
<comment type="function">
    <text evidence="2">Hydrolyzes RNA 2',3'-cyclic phosphodiester to an RNA 2'-phosphomonoester.</text>
</comment>
<dbReference type="InterPro" id="IPR014051">
    <property type="entry name" value="Phosphoesterase_HXTX"/>
</dbReference>
<dbReference type="HOGENOM" id="CLU_081251_3_3_9"/>
<feature type="domain" description="Phosphoesterase HXTX" evidence="3">
    <location>
        <begin position="97"/>
        <end position="172"/>
    </location>
</feature>
<dbReference type="GO" id="GO:0008664">
    <property type="term" value="F:RNA 2',3'-cyclic 3'-phosphodiesterase activity"/>
    <property type="evidence" value="ECO:0007669"/>
    <property type="project" value="UniProtKB-EC"/>
</dbReference>
<dbReference type="Pfam" id="PF02834">
    <property type="entry name" value="LigT_PEase"/>
    <property type="match status" value="2"/>
</dbReference>
<dbReference type="eggNOG" id="COG1514">
    <property type="taxonomic scope" value="Bacteria"/>
</dbReference>
<dbReference type="GO" id="GO:0016874">
    <property type="term" value="F:ligase activity"/>
    <property type="evidence" value="ECO:0007669"/>
    <property type="project" value="UniProtKB-KW"/>
</dbReference>
<dbReference type="InterPro" id="IPR004175">
    <property type="entry name" value="RNA_CPDase"/>
</dbReference>
<dbReference type="OrthoDB" id="9789350at2"/>
<protein>
    <recommendedName>
        <fullName evidence="2">RNA 2',3'-cyclic phosphodiesterase</fullName>
        <shortName evidence="2">RNA 2',3'-CPDase</shortName>
        <ecNumber evidence="2">3.1.4.58</ecNumber>
    </recommendedName>
</protein>
<keyword evidence="4" id="KW-0436">Ligase</keyword>
<evidence type="ECO:0000256" key="2">
    <source>
        <dbReference type="HAMAP-Rule" id="MF_01940"/>
    </source>
</evidence>
<feature type="active site" description="Proton acceptor" evidence="2">
    <location>
        <position position="126"/>
    </location>
</feature>
<comment type="catalytic activity">
    <reaction evidence="2">
        <text>a 3'-end 2',3'-cyclophospho-ribonucleotide-RNA + H2O = a 3'-end 2'-phospho-ribonucleotide-RNA + H(+)</text>
        <dbReference type="Rhea" id="RHEA:11828"/>
        <dbReference type="Rhea" id="RHEA-COMP:10464"/>
        <dbReference type="Rhea" id="RHEA-COMP:17353"/>
        <dbReference type="ChEBI" id="CHEBI:15377"/>
        <dbReference type="ChEBI" id="CHEBI:15378"/>
        <dbReference type="ChEBI" id="CHEBI:83064"/>
        <dbReference type="ChEBI" id="CHEBI:173113"/>
        <dbReference type="EC" id="3.1.4.58"/>
    </reaction>
</comment>
<sequence length="182" mass="20936">MRVFIAIELEEEVKKKVEKIQKKLKSYAQKGKFTDPGNFHLTLRFIGEVGEAEIKSIKNAIEKTATKEGFFELVMDQVGSFPKKNKEIVWVGVKGELDRLQNLYKDLEDALEGEGFLKEGRQYNPHITLGREIVLNRPLPSIQEEIKVMESILSVQKISLMESVRINGKLVYRPIYVKSLRV</sequence>
<gene>
    <name evidence="4" type="ordered locus">Amet_0775</name>
</gene>
<dbReference type="STRING" id="293826.Amet_0775"/>